<evidence type="ECO:0000259" key="10">
    <source>
        <dbReference type="Pfam" id="PF02737"/>
    </source>
</evidence>
<dbReference type="GO" id="GO:0070403">
    <property type="term" value="F:NAD+ binding"/>
    <property type="evidence" value="ECO:0007669"/>
    <property type="project" value="InterPro"/>
</dbReference>
<dbReference type="Proteomes" id="UP000727962">
    <property type="component" value="Unassembled WGS sequence"/>
</dbReference>
<dbReference type="SUPFAM" id="SSF52096">
    <property type="entry name" value="ClpP/crotonase"/>
    <property type="match status" value="1"/>
</dbReference>
<evidence type="ECO:0000259" key="9">
    <source>
        <dbReference type="Pfam" id="PF00725"/>
    </source>
</evidence>
<evidence type="ECO:0000256" key="3">
    <source>
        <dbReference type="ARBA" id="ARBA00022832"/>
    </source>
</evidence>
<dbReference type="InterPro" id="IPR036291">
    <property type="entry name" value="NAD(P)-bd_dom_sf"/>
</dbReference>
<evidence type="ECO:0000256" key="2">
    <source>
        <dbReference type="ARBA" id="ARBA00009463"/>
    </source>
</evidence>
<feature type="non-terminal residue" evidence="11">
    <location>
        <position position="1"/>
    </location>
</feature>
<sequence>GPGAMISTNTSGLEISMLAEGLGSTFRKRFLGTHFFNPPRYLKLLELIPTGDTDPGAVASMSRFLEERCARRVVVAKDTPGFIANRFGMWAMFHSIHTAERLHLPVEVVDAITGPFLGRPRSASFRLNDIVGLDVMAHIAANLVERCPHDPHTDMLAIPASMQELMDKGWIGEKVGRGYYRRESKELLCLDLQTYAYRQRREPDLPAIAELGKLPLRERIAKALDLRDEVGEFLRNHLIPVLQYADWLKVEVSHSVLDFDRVMRWGFGWELGPFEMIDAIGADKVGLAPRKYYEPGKMASFAGGFVPITAEPEYKRLQDYPVVAERETLRVRDLGDGVVAVGLATKMGVITPELIQDLTELFDGGRYGHVVLASESRHFSLGFDLKYFLERIEEVDVTGIEAPLKALQGLGEIMERLTIVAAVQGYALGAGLELALSCSQIAALAESQIGLPEARVGLLPGGRGSTLLRLHAQASIKRLADVALTLTEGMISSNADQARALGLLRQTDVTIYHPDRLITDAKQLVLQALPPIRPTWRTADGPLAGMIERLIQEARQAGKLSEYDEVIGAKIKGIFAKSESYEEALERERVEFQELCFRALTGARIRHMLETSKPLRN</sequence>
<comment type="similarity">
    <text evidence="2">Belongs to the 3-hydroxyacyl-CoA dehydrogenase family.</text>
</comment>
<keyword evidence="4" id="KW-0442">Lipid degradation</keyword>
<dbReference type="Gene3D" id="1.10.1040.50">
    <property type="match status" value="1"/>
</dbReference>
<evidence type="ECO:0008006" key="13">
    <source>
        <dbReference type="Google" id="ProtNLM"/>
    </source>
</evidence>
<dbReference type="SUPFAM" id="SSF51735">
    <property type="entry name" value="NAD(P)-binding Rossmann-fold domains"/>
    <property type="match status" value="1"/>
</dbReference>
<evidence type="ECO:0000256" key="8">
    <source>
        <dbReference type="ARBA" id="ARBA00049556"/>
    </source>
</evidence>
<dbReference type="GO" id="GO:0003857">
    <property type="term" value="F:(3S)-3-hydroxyacyl-CoA dehydrogenase (NAD+) activity"/>
    <property type="evidence" value="ECO:0007669"/>
    <property type="project" value="UniProtKB-EC"/>
</dbReference>
<dbReference type="InterPro" id="IPR001753">
    <property type="entry name" value="Enoyl-CoA_hydra/iso"/>
</dbReference>
<proteinExistence type="inferred from homology"/>
<evidence type="ECO:0000313" key="11">
    <source>
        <dbReference type="EMBL" id="MBI1755974.1"/>
    </source>
</evidence>
<evidence type="ECO:0000256" key="5">
    <source>
        <dbReference type="ARBA" id="ARBA00023002"/>
    </source>
</evidence>
<dbReference type="GO" id="GO:0016042">
    <property type="term" value="P:lipid catabolic process"/>
    <property type="evidence" value="ECO:0007669"/>
    <property type="project" value="UniProtKB-KW"/>
</dbReference>
<feature type="domain" description="3-hydroxyacyl-CoA dehydrogenase C-terminal" evidence="9">
    <location>
        <begin position="81"/>
        <end position="181"/>
    </location>
</feature>
<dbReference type="Pfam" id="PF02737">
    <property type="entry name" value="3HCDH_N"/>
    <property type="match status" value="1"/>
</dbReference>
<keyword evidence="5" id="KW-0560">Oxidoreductase</keyword>
<dbReference type="Pfam" id="PF00725">
    <property type="entry name" value="3HCDH"/>
    <property type="match status" value="1"/>
</dbReference>
<name>A0A931LRH0_FIMGI</name>
<keyword evidence="7" id="KW-0443">Lipid metabolism</keyword>
<evidence type="ECO:0000256" key="1">
    <source>
        <dbReference type="ARBA" id="ARBA00005005"/>
    </source>
</evidence>
<dbReference type="PANTHER" id="PTHR48075:SF7">
    <property type="entry name" value="3-HYDROXYACYL-COA DEHYDROGENASE-RELATED"/>
    <property type="match status" value="1"/>
</dbReference>
<dbReference type="EMBL" id="JACOSL010000017">
    <property type="protein sequence ID" value="MBI1755974.1"/>
    <property type="molecule type" value="Genomic_DNA"/>
</dbReference>
<evidence type="ECO:0000256" key="4">
    <source>
        <dbReference type="ARBA" id="ARBA00022963"/>
    </source>
</evidence>
<comment type="pathway">
    <text evidence="1">Lipid metabolism; fatty acid beta-oxidation.</text>
</comment>
<dbReference type="Gene3D" id="3.40.50.720">
    <property type="entry name" value="NAD(P)-binding Rossmann-like Domain"/>
    <property type="match status" value="1"/>
</dbReference>
<feature type="domain" description="3-hydroxyacyl-CoA dehydrogenase NAD binding" evidence="10">
    <location>
        <begin position="2"/>
        <end position="78"/>
    </location>
</feature>
<evidence type="ECO:0000256" key="6">
    <source>
        <dbReference type="ARBA" id="ARBA00023027"/>
    </source>
</evidence>
<dbReference type="SUPFAM" id="SSF48179">
    <property type="entry name" value="6-phosphogluconate dehydrogenase C-terminal domain-like"/>
    <property type="match status" value="2"/>
</dbReference>
<dbReference type="Gene3D" id="3.90.226.10">
    <property type="entry name" value="2-enoyl-CoA Hydratase, Chain A, domain 1"/>
    <property type="match status" value="1"/>
</dbReference>
<dbReference type="InterPro" id="IPR006108">
    <property type="entry name" value="3HC_DH_C"/>
</dbReference>
<dbReference type="GO" id="GO:0006631">
    <property type="term" value="P:fatty acid metabolic process"/>
    <property type="evidence" value="ECO:0007669"/>
    <property type="project" value="UniProtKB-KW"/>
</dbReference>
<keyword evidence="6" id="KW-0520">NAD</keyword>
<dbReference type="InterPro" id="IPR008927">
    <property type="entry name" value="6-PGluconate_DH-like_C_sf"/>
</dbReference>
<protein>
    <recommendedName>
        <fullName evidence="13">3-hydroxyacyl-CoA dehydrogenase</fullName>
    </recommendedName>
</protein>
<keyword evidence="3" id="KW-0276">Fatty acid metabolism</keyword>
<gene>
    <name evidence="11" type="ORF">HYR64_02575</name>
</gene>
<dbReference type="InterPro" id="IPR006176">
    <property type="entry name" value="3-OHacyl-CoA_DH_NAD-bd"/>
</dbReference>
<dbReference type="PANTHER" id="PTHR48075">
    <property type="entry name" value="3-HYDROXYACYL-COA DEHYDROGENASE FAMILY PROTEIN"/>
    <property type="match status" value="1"/>
</dbReference>
<organism evidence="11 12">
    <name type="scientific">Fimbriimonas ginsengisoli</name>
    <dbReference type="NCBI Taxonomy" id="1005039"/>
    <lineage>
        <taxon>Bacteria</taxon>
        <taxon>Bacillati</taxon>
        <taxon>Armatimonadota</taxon>
        <taxon>Fimbriimonadia</taxon>
        <taxon>Fimbriimonadales</taxon>
        <taxon>Fimbriimonadaceae</taxon>
        <taxon>Fimbriimonas</taxon>
    </lineage>
</organism>
<dbReference type="AlphaFoldDB" id="A0A931LRH0"/>
<dbReference type="CDD" id="cd06558">
    <property type="entry name" value="crotonase-like"/>
    <property type="match status" value="1"/>
</dbReference>
<comment type="catalytic activity">
    <reaction evidence="8">
        <text>a (3S)-3-hydroxyacyl-CoA + NAD(+) = a 3-oxoacyl-CoA + NADH + H(+)</text>
        <dbReference type="Rhea" id="RHEA:22432"/>
        <dbReference type="ChEBI" id="CHEBI:15378"/>
        <dbReference type="ChEBI" id="CHEBI:57318"/>
        <dbReference type="ChEBI" id="CHEBI:57540"/>
        <dbReference type="ChEBI" id="CHEBI:57945"/>
        <dbReference type="ChEBI" id="CHEBI:90726"/>
        <dbReference type="EC" id="1.1.1.35"/>
    </reaction>
</comment>
<accession>A0A931LRH0</accession>
<dbReference type="Pfam" id="PF00378">
    <property type="entry name" value="ECH_1"/>
    <property type="match status" value="1"/>
</dbReference>
<evidence type="ECO:0000256" key="7">
    <source>
        <dbReference type="ARBA" id="ARBA00023098"/>
    </source>
</evidence>
<reference evidence="11" key="1">
    <citation type="submission" date="2020-07" db="EMBL/GenBank/DDBJ databases">
        <title>Huge and variable diversity of episymbiotic CPR bacteria and DPANN archaea in groundwater ecosystems.</title>
        <authorList>
            <person name="He C.Y."/>
            <person name="Keren R."/>
            <person name="Whittaker M."/>
            <person name="Farag I.F."/>
            <person name="Doudna J."/>
            <person name="Cate J.H.D."/>
            <person name="Banfield J.F."/>
        </authorList>
    </citation>
    <scope>NUCLEOTIDE SEQUENCE</scope>
    <source>
        <strain evidence="11">NC_groundwater_17_Pr7_B-0.1um_64_12</strain>
    </source>
</reference>
<evidence type="ECO:0000313" key="12">
    <source>
        <dbReference type="Proteomes" id="UP000727962"/>
    </source>
</evidence>
<comment type="caution">
    <text evidence="11">The sequence shown here is derived from an EMBL/GenBank/DDBJ whole genome shotgun (WGS) entry which is preliminary data.</text>
</comment>
<dbReference type="InterPro" id="IPR029045">
    <property type="entry name" value="ClpP/crotonase-like_dom_sf"/>
</dbReference>